<gene>
    <name evidence="2" type="ORF">Pyn_21749</name>
</gene>
<keyword evidence="3" id="KW-1185">Reference proteome</keyword>
<accession>A0A314UC48</accession>
<dbReference type="STRING" id="2094558.A0A314UC48"/>
<feature type="region of interest" description="Disordered" evidence="1">
    <location>
        <begin position="40"/>
        <end position="62"/>
    </location>
</feature>
<dbReference type="AlphaFoldDB" id="A0A314UC48"/>
<reference evidence="2 3" key="1">
    <citation type="submission" date="2018-02" db="EMBL/GenBank/DDBJ databases">
        <title>Draft genome of wild Prunus yedoensis var. nudiflora.</title>
        <authorList>
            <person name="Baek S."/>
            <person name="Kim J.-H."/>
            <person name="Choi K."/>
            <person name="Kim G.-B."/>
            <person name="Cho A."/>
            <person name="Jang H."/>
            <person name="Shin C.-H."/>
            <person name="Yu H.-J."/>
            <person name="Mun J.-H."/>
        </authorList>
    </citation>
    <scope>NUCLEOTIDE SEQUENCE [LARGE SCALE GENOMIC DNA]</scope>
    <source>
        <strain evidence="3">cv. Jeju island</strain>
        <tissue evidence="2">Leaf</tissue>
    </source>
</reference>
<evidence type="ECO:0000313" key="2">
    <source>
        <dbReference type="EMBL" id="PQM33934.1"/>
    </source>
</evidence>
<feature type="region of interest" description="Disordered" evidence="1">
    <location>
        <begin position="1"/>
        <end position="25"/>
    </location>
</feature>
<evidence type="ECO:0000313" key="3">
    <source>
        <dbReference type="Proteomes" id="UP000250321"/>
    </source>
</evidence>
<dbReference type="EMBL" id="PJQY01003853">
    <property type="protein sequence ID" value="PQM33934.1"/>
    <property type="molecule type" value="Genomic_DNA"/>
</dbReference>
<name>A0A314UC48_PRUYE</name>
<dbReference type="Proteomes" id="UP000250321">
    <property type="component" value="Unassembled WGS sequence"/>
</dbReference>
<sequence>MHVQIEELQTEAAEPNEEGKLAVLPPKPFFKKPHAHKIPIVKKPFTPNPSSKKPPLHEIPTVKKPFPPPVPIFEKPLPPPVPIAGASCGTKTCSNLSGSSICGATTSPFCFQVGLFLHPFRDSRSLFLHILSFVNYSFLCFPKASLVFFQL</sequence>
<comment type="caution">
    <text evidence="2">The sequence shown here is derived from an EMBL/GenBank/DDBJ whole genome shotgun (WGS) entry which is preliminary data.</text>
</comment>
<protein>
    <submittedName>
        <fullName evidence="2">Uncharacterized protein</fullName>
    </submittedName>
</protein>
<proteinExistence type="predicted"/>
<organism evidence="2 3">
    <name type="scientific">Prunus yedoensis var. nudiflora</name>
    <dbReference type="NCBI Taxonomy" id="2094558"/>
    <lineage>
        <taxon>Eukaryota</taxon>
        <taxon>Viridiplantae</taxon>
        <taxon>Streptophyta</taxon>
        <taxon>Embryophyta</taxon>
        <taxon>Tracheophyta</taxon>
        <taxon>Spermatophyta</taxon>
        <taxon>Magnoliopsida</taxon>
        <taxon>eudicotyledons</taxon>
        <taxon>Gunneridae</taxon>
        <taxon>Pentapetalae</taxon>
        <taxon>rosids</taxon>
        <taxon>fabids</taxon>
        <taxon>Rosales</taxon>
        <taxon>Rosaceae</taxon>
        <taxon>Amygdaloideae</taxon>
        <taxon>Amygdaleae</taxon>
        <taxon>Prunus</taxon>
    </lineage>
</organism>
<evidence type="ECO:0000256" key="1">
    <source>
        <dbReference type="SAM" id="MobiDB-lite"/>
    </source>
</evidence>